<organism evidence="2 3">
    <name type="scientific">Collichthys lucidus</name>
    <name type="common">Big head croaker</name>
    <name type="synonym">Sciaena lucida</name>
    <dbReference type="NCBI Taxonomy" id="240159"/>
    <lineage>
        <taxon>Eukaryota</taxon>
        <taxon>Metazoa</taxon>
        <taxon>Chordata</taxon>
        <taxon>Craniata</taxon>
        <taxon>Vertebrata</taxon>
        <taxon>Euteleostomi</taxon>
        <taxon>Actinopterygii</taxon>
        <taxon>Neopterygii</taxon>
        <taxon>Teleostei</taxon>
        <taxon>Neoteleostei</taxon>
        <taxon>Acanthomorphata</taxon>
        <taxon>Eupercaria</taxon>
        <taxon>Sciaenidae</taxon>
        <taxon>Collichthys</taxon>
    </lineage>
</organism>
<keyword evidence="3" id="KW-1185">Reference proteome</keyword>
<dbReference type="AlphaFoldDB" id="A0A4U5VGC0"/>
<dbReference type="Proteomes" id="UP000298787">
    <property type="component" value="Chromosome 18"/>
</dbReference>
<dbReference type="EMBL" id="CM014095">
    <property type="protein sequence ID" value="TKS87277.1"/>
    <property type="molecule type" value="Genomic_DNA"/>
</dbReference>
<dbReference type="STRING" id="240159.A0A4U5VGC0"/>
<feature type="compositionally biased region" description="Polar residues" evidence="1">
    <location>
        <begin position="69"/>
        <end position="87"/>
    </location>
</feature>
<gene>
    <name evidence="2" type="ORF">D9C73_021401</name>
</gene>
<protein>
    <submittedName>
        <fullName evidence="2">Uncharacterized protein</fullName>
    </submittedName>
</protein>
<evidence type="ECO:0000313" key="3">
    <source>
        <dbReference type="Proteomes" id="UP000298787"/>
    </source>
</evidence>
<evidence type="ECO:0000313" key="2">
    <source>
        <dbReference type="EMBL" id="TKS87277.1"/>
    </source>
</evidence>
<proteinExistence type="predicted"/>
<evidence type="ECO:0000256" key="1">
    <source>
        <dbReference type="SAM" id="MobiDB-lite"/>
    </source>
</evidence>
<feature type="region of interest" description="Disordered" evidence="1">
    <location>
        <begin position="18"/>
        <end position="125"/>
    </location>
</feature>
<accession>A0A4U5VGC0</accession>
<name>A0A4U5VGC0_COLLU</name>
<reference evidence="2 3" key="1">
    <citation type="submission" date="2019-01" db="EMBL/GenBank/DDBJ databases">
        <title>Genome Assembly of Collichthys lucidus.</title>
        <authorList>
            <person name="Cai M."/>
            <person name="Xiao S."/>
        </authorList>
    </citation>
    <scope>NUCLEOTIDE SEQUENCE [LARGE SCALE GENOMIC DNA]</scope>
    <source>
        <strain evidence="2">JT15FE1705JMU</strain>
        <tissue evidence="2">Muscle</tissue>
    </source>
</reference>
<feature type="compositionally biased region" description="Low complexity" evidence="1">
    <location>
        <begin position="103"/>
        <end position="117"/>
    </location>
</feature>
<sequence length="176" mass="18920">MTEEAVCSFSSSLQEFQDMDLDQVRGQDVLLMDGERPQPEGSWGRGQEDEVSGGEMRDIWTTKPHRTTNPKSSRQSAARSQTTSPGQISADLSEATNQGSAGTLTSDLQTDLSLDPLPHLEDTPTAGQVLPAVSQLNSPAGVSRRAGLLCRRVELHLPAIRLDDESAADTDSSTNL</sequence>